<feature type="compositionally biased region" description="Basic and acidic residues" evidence="1">
    <location>
        <begin position="134"/>
        <end position="193"/>
    </location>
</feature>
<feature type="region of interest" description="Disordered" evidence="1">
    <location>
        <begin position="1114"/>
        <end position="1204"/>
    </location>
</feature>
<feature type="compositionally biased region" description="Basic and acidic residues" evidence="1">
    <location>
        <begin position="1451"/>
        <end position="1464"/>
    </location>
</feature>
<feature type="region of interest" description="Disordered" evidence="1">
    <location>
        <begin position="1330"/>
        <end position="1566"/>
    </location>
</feature>
<feature type="compositionally biased region" description="Basic and acidic residues" evidence="1">
    <location>
        <begin position="1"/>
        <end position="12"/>
    </location>
</feature>
<feature type="region of interest" description="Disordered" evidence="1">
    <location>
        <begin position="482"/>
        <end position="505"/>
    </location>
</feature>
<keyword evidence="4" id="KW-1185">Reference proteome</keyword>
<feature type="compositionally biased region" description="Polar residues" evidence="1">
    <location>
        <begin position="1515"/>
        <end position="1524"/>
    </location>
</feature>
<dbReference type="CDD" id="cd00072">
    <property type="entry name" value="GYF"/>
    <property type="match status" value="1"/>
</dbReference>
<feature type="compositionally biased region" description="Basic residues" evidence="1">
    <location>
        <begin position="1766"/>
        <end position="1776"/>
    </location>
</feature>
<dbReference type="Gene3D" id="3.30.1490.40">
    <property type="match status" value="1"/>
</dbReference>
<dbReference type="Proteomes" id="UP001188597">
    <property type="component" value="Unassembled WGS sequence"/>
</dbReference>
<feature type="region of interest" description="Disordered" evidence="1">
    <location>
        <begin position="1594"/>
        <end position="1648"/>
    </location>
</feature>
<evidence type="ECO:0000313" key="4">
    <source>
        <dbReference type="Proteomes" id="UP001188597"/>
    </source>
</evidence>
<dbReference type="SUPFAM" id="SSF55277">
    <property type="entry name" value="GYF domain"/>
    <property type="match status" value="1"/>
</dbReference>
<sequence>MAGNKTDFDSRHSQQISKDMQGSENPIPLSPQWLLPKLGDNKAGILTGENHSGAYSGDSMKSPGNGGEMQDNQKKKDVFRPSVLETESGRRERWRDEERETNSSARKDRWREGDKELGDGHKVDRWADNIQAKHFGETRRGPSDRWADPGNRESNLDQRRESKWNTRWGPDSKETDILREKWTDSGKDADIPPEKGFSNTAYHGKDEKEGEKYRPWRSNASLSRGRLDPPHYQSTTPSKQVPTFVHGRGRGENNAPTFSLGRGKITSGGSSMNNITTHTQAFLEKSESGYGEPSLLKYSRTKLLDVYRVTDMRYCGKILDGVVQVPSLTQEEPLEPLALSAPTSEELAILKGISDGDILSSGAPQITKEGSAGRSAIDSLQSRRTKLGSREDIPLTLGNFKDESSNFTEDLSREKQMCSIGPGAKSEIMAGHPSFSEGLVTVASGYLAIFMGCITPETGVGVVIVIYQCKHDFSWREDDVSYRRNDDVPNNKESSMQGDSSVQPGMPWRSFSCGERTQSASHDWRDIPTDARSRTSEIGYSKDGRGWQIGEDPIYKRQASGVLDREQEKQRVPLPSPDNLVLYYRDPRGDIQGPFAGVDIIGWFEAGYFGIDLQVRLASAPHDSPFALLGDVMPHLRAKARPPPGFGVVKQNEIIDATSRSNFSSLGKLHAGSSEMDMVNSEPRYKHGSTTEAENRFLESLMSGNMSGAPIEKFAFPEGLQGYFGSSSGAMPPMGGETGDSLYLLAKKMSLEKQKSLPNRYPLWPGRDATSTVAKPDLVLDPLMQHSNLLPSVAENSRQQLHPQNADLMSILQGLSDRSSGVNNGASGWSNFPIQSGLDPVQDNKLDMHHGQNIPHQAAFGGQQQRLQPNQPSITQLPSQGINSTSGALTPEKLLSSGLSQDPQVLSLLQQQFLLQLQTQAPVPSQQLSLLDKLLLLKQQQKQEEQQQILRQQQQLLSQVISEQHSHQRFAEPAYGQLQTAGLPVGNVSLDPRFQSSHDLFQTGPAVQVPAMQDERVTNFVSLPPRVSQDIGHDADSEASSIHLPHQMFGSSVYQNSWGATLPEQIDDFQQKASSEMMSSSPQSEVVDKFLQEQASHLNLGNNDHLRKPVTVEPARAGMDEVSVPEKVNDSKVLPSSLVEEPQVGREESNDGVKDVKAIEGREVRKSSEKKSKKQKSSKSQSSDTAKGAVSKTKQSKQLVTEETHVIDTKSDMHVVSGEIAYGALQEAIESKSGLVTVENVDLQEGKSSLPAQMYRDEGETVGNKSDSQVNTEVLTGQRAWKPAPGFKPKSLLEIQQEEQRKAQIAMSVSEISTSVGSMNISTPWAGVVSNSESKSSWDCQPDVGSTESRKVELEGPANQKSKKSQLHDLLADEVLAKSSGRENEMPDGIYSLPPLPVVSSQSDPADDDNFIEAKETKKNRKKSAKAKTAGARTQVQVSSVDVSVGSSPIDKSRGSRLSQHEEVLPAVPSGPSLGDFVVWKGETTNTSPAPAWSNDSAKLAKATSLRDIQKEQGKNVSSGQHQNLMPIPQKSLPTQPPRGSGPSWSASSPSKAASPLQIVPQVSSQSKHKVDDDFFWGPADHPKQEAKQSDFPHLANQGSFGQNIPVKGTSGGSLSRQKSTSGRAAEHALSTPPAPAHSSMKGKKDASTKHSEAVDFRIWCESECVRLIGTKDTSFLEFCLKQSRSEAELLLRENLGSFDPDHKFIDKFLNYKDFLPTDILEVAFQSQNDQKVTGYGPGDVNSVDEGIWGSDQGNASKTNGSTKGGGKKKGKKGKKVSPSVLGFNVVSNRIMMGEIQTLED</sequence>
<feature type="region of interest" description="Disordered" evidence="1">
    <location>
        <begin position="361"/>
        <end position="385"/>
    </location>
</feature>
<feature type="compositionally biased region" description="Polar residues" evidence="1">
    <location>
        <begin position="1613"/>
        <end position="1623"/>
    </location>
</feature>
<dbReference type="InterPro" id="IPR035445">
    <property type="entry name" value="GYF-like_dom_sf"/>
</dbReference>
<evidence type="ECO:0000259" key="2">
    <source>
        <dbReference type="PROSITE" id="PS50829"/>
    </source>
</evidence>
<gene>
    <name evidence="3" type="ORF">RJ639_039581</name>
</gene>
<evidence type="ECO:0000313" key="3">
    <source>
        <dbReference type="EMBL" id="KAK3030551.1"/>
    </source>
</evidence>
<feature type="domain" description="GYF" evidence="2">
    <location>
        <begin position="579"/>
        <end position="630"/>
    </location>
</feature>
<feature type="compositionally biased region" description="Polar residues" evidence="1">
    <location>
        <begin position="1752"/>
        <end position="1762"/>
    </location>
</feature>
<feature type="compositionally biased region" description="Polar residues" evidence="1">
    <location>
        <begin position="491"/>
        <end position="503"/>
    </location>
</feature>
<feature type="compositionally biased region" description="Polar residues" evidence="1">
    <location>
        <begin position="232"/>
        <end position="241"/>
    </location>
</feature>
<feature type="compositionally biased region" description="Low complexity" evidence="1">
    <location>
        <begin position="1538"/>
        <end position="1556"/>
    </location>
</feature>
<feature type="compositionally biased region" description="Basic and acidic residues" evidence="1">
    <location>
        <begin position="87"/>
        <end position="127"/>
    </location>
</feature>
<accession>A0AA88WMK5</accession>
<feature type="region of interest" description="Disordered" evidence="1">
    <location>
        <begin position="862"/>
        <end position="889"/>
    </location>
</feature>
<proteinExistence type="predicted"/>
<organism evidence="3 4">
    <name type="scientific">Escallonia herrerae</name>
    <dbReference type="NCBI Taxonomy" id="1293975"/>
    <lineage>
        <taxon>Eukaryota</taxon>
        <taxon>Viridiplantae</taxon>
        <taxon>Streptophyta</taxon>
        <taxon>Embryophyta</taxon>
        <taxon>Tracheophyta</taxon>
        <taxon>Spermatophyta</taxon>
        <taxon>Magnoliopsida</taxon>
        <taxon>eudicotyledons</taxon>
        <taxon>Gunneridae</taxon>
        <taxon>Pentapetalae</taxon>
        <taxon>asterids</taxon>
        <taxon>campanulids</taxon>
        <taxon>Escalloniales</taxon>
        <taxon>Escalloniaceae</taxon>
        <taxon>Escallonia</taxon>
    </lineage>
</organism>
<dbReference type="SMART" id="SM00444">
    <property type="entry name" value="GYF"/>
    <property type="match status" value="1"/>
</dbReference>
<feature type="compositionally biased region" description="Polar residues" evidence="1">
    <location>
        <begin position="862"/>
        <end position="888"/>
    </location>
</feature>
<feature type="compositionally biased region" description="Basic and acidic residues" evidence="1">
    <location>
        <begin position="203"/>
        <end position="214"/>
    </location>
</feature>
<feature type="compositionally biased region" description="Polar residues" evidence="1">
    <location>
        <begin position="13"/>
        <end position="24"/>
    </location>
</feature>
<feature type="region of interest" description="Disordered" evidence="1">
    <location>
        <begin position="1"/>
        <end position="272"/>
    </location>
</feature>
<dbReference type="PROSITE" id="PS50829">
    <property type="entry name" value="GYF"/>
    <property type="match status" value="1"/>
</dbReference>
<dbReference type="EMBL" id="JAVXUP010000336">
    <property type="protein sequence ID" value="KAK3030551.1"/>
    <property type="molecule type" value="Genomic_DNA"/>
</dbReference>
<comment type="caution">
    <text evidence="3">The sequence shown here is derived from an EMBL/GenBank/DDBJ whole genome shotgun (WGS) entry which is preliminary data.</text>
</comment>
<protein>
    <recommendedName>
        <fullName evidence="2">GYF domain-containing protein</fullName>
    </recommendedName>
</protein>
<feature type="region of interest" description="Disordered" evidence="1">
    <location>
        <begin position="1747"/>
        <end position="1777"/>
    </location>
</feature>
<feature type="compositionally biased region" description="Basic and acidic residues" evidence="1">
    <location>
        <begin position="1143"/>
        <end position="1170"/>
    </location>
</feature>
<dbReference type="Pfam" id="PF02213">
    <property type="entry name" value="GYF"/>
    <property type="match status" value="1"/>
</dbReference>
<reference evidence="3" key="1">
    <citation type="submission" date="2022-12" db="EMBL/GenBank/DDBJ databases">
        <title>Draft genome assemblies for two species of Escallonia (Escalloniales).</title>
        <authorList>
            <person name="Chanderbali A."/>
            <person name="Dervinis C."/>
            <person name="Anghel I."/>
            <person name="Soltis D."/>
            <person name="Soltis P."/>
            <person name="Zapata F."/>
        </authorList>
    </citation>
    <scope>NUCLEOTIDE SEQUENCE</scope>
    <source>
        <strain evidence="3">UCBG64.0493</strain>
        <tissue evidence="3">Leaf</tissue>
    </source>
</reference>
<feature type="compositionally biased region" description="Low complexity" evidence="1">
    <location>
        <begin position="1436"/>
        <end position="1448"/>
    </location>
</feature>
<feature type="compositionally biased region" description="Polar residues" evidence="1">
    <location>
        <begin position="1330"/>
        <end position="1347"/>
    </location>
</feature>
<dbReference type="InterPro" id="IPR003169">
    <property type="entry name" value="GYF"/>
</dbReference>
<evidence type="ECO:0000256" key="1">
    <source>
        <dbReference type="SAM" id="MobiDB-lite"/>
    </source>
</evidence>
<name>A0AA88WMK5_9ASTE</name>
<feature type="compositionally biased region" description="Polar residues" evidence="1">
    <location>
        <begin position="1483"/>
        <end position="1497"/>
    </location>
</feature>
<dbReference type="PANTHER" id="PTHR47471">
    <property type="entry name" value="GYF DOMAIN-CONTAINING PROTEIN"/>
    <property type="match status" value="1"/>
</dbReference>
<dbReference type="PANTHER" id="PTHR47471:SF1">
    <property type="entry name" value="PROTEIN ESSENTIAL FOR POTEXVIRUS ACCUMULATION 1"/>
    <property type="match status" value="1"/>
</dbReference>